<dbReference type="InterPro" id="IPR051470">
    <property type="entry name" value="Thiol:disulfide_interchange"/>
</dbReference>
<feature type="domain" description="Thioredoxin-like fold" evidence="9">
    <location>
        <begin position="120"/>
        <end position="241"/>
    </location>
</feature>
<dbReference type="EMBL" id="BAABKD010000009">
    <property type="protein sequence ID" value="GAA5090383.1"/>
    <property type="molecule type" value="Genomic_DNA"/>
</dbReference>
<dbReference type="InterPro" id="IPR033954">
    <property type="entry name" value="DiS-bond_Isoase_DsbC/G"/>
</dbReference>
<keyword evidence="3 7" id="KW-0732">Signal</keyword>
<dbReference type="RefSeq" id="WP_300647753.1">
    <property type="nucleotide sequence ID" value="NZ_BAABKD010000009.1"/>
</dbReference>
<keyword evidence="6 7" id="KW-0676">Redox-active center</keyword>
<comment type="function">
    <text evidence="7">Required for disulfide bond formation in some periplasmic proteins. Acts by transferring its disulfide bond to other proteins and is reduced in the process.</text>
</comment>
<evidence type="ECO:0000259" key="8">
    <source>
        <dbReference type="Pfam" id="PF10411"/>
    </source>
</evidence>
<feature type="domain" description="Disulphide bond isomerase DsbC/G N-terminal" evidence="8">
    <location>
        <begin position="32"/>
        <end position="97"/>
    </location>
</feature>
<evidence type="ECO:0000256" key="3">
    <source>
        <dbReference type="ARBA" id="ARBA00022729"/>
    </source>
</evidence>
<reference evidence="11" key="1">
    <citation type="journal article" date="2019" name="Int. J. Syst. Evol. Microbiol.">
        <title>The Global Catalogue of Microorganisms (GCM) 10K type strain sequencing project: providing services to taxonomists for standard genome sequencing and annotation.</title>
        <authorList>
            <consortium name="The Broad Institute Genomics Platform"/>
            <consortium name="The Broad Institute Genome Sequencing Center for Infectious Disease"/>
            <person name="Wu L."/>
            <person name="Ma J."/>
        </authorList>
    </citation>
    <scope>NUCLEOTIDE SEQUENCE [LARGE SCALE GENOMIC DNA]</scope>
    <source>
        <strain evidence="11">JCM 18423</strain>
    </source>
</reference>
<evidence type="ECO:0000256" key="4">
    <source>
        <dbReference type="ARBA" id="ARBA00022764"/>
    </source>
</evidence>
<dbReference type="Pfam" id="PF13098">
    <property type="entry name" value="Thioredoxin_2"/>
    <property type="match status" value="1"/>
</dbReference>
<keyword evidence="5" id="KW-1015">Disulfide bond</keyword>
<evidence type="ECO:0000256" key="2">
    <source>
        <dbReference type="ARBA" id="ARBA00009813"/>
    </source>
</evidence>
<proteinExistence type="inferred from homology"/>
<accession>A0ABP9M7X4</accession>
<feature type="signal peptide" evidence="7">
    <location>
        <begin position="1"/>
        <end position="23"/>
    </location>
</feature>
<comment type="subcellular location">
    <subcellularLocation>
        <location evidence="1 7">Periplasm</location>
    </subcellularLocation>
</comment>
<evidence type="ECO:0000256" key="7">
    <source>
        <dbReference type="RuleBase" id="RU364038"/>
    </source>
</evidence>
<evidence type="ECO:0000256" key="6">
    <source>
        <dbReference type="ARBA" id="ARBA00023284"/>
    </source>
</evidence>
<feature type="chain" id="PRO_5044994671" description="Thiol:disulfide interchange protein" evidence="7">
    <location>
        <begin position="24"/>
        <end position="250"/>
    </location>
</feature>
<evidence type="ECO:0000313" key="11">
    <source>
        <dbReference type="Proteomes" id="UP001500227"/>
    </source>
</evidence>
<dbReference type="Gene3D" id="3.40.30.10">
    <property type="entry name" value="Glutaredoxin"/>
    <property type="match status" value="1"/>
</dbReference>
<organism evidence="10 11">
    <name type="scientific">Paenalcaligenes hermetiae</name>
    <dbReference type="NCBI Taxonomy" id="1157987"/>
    <lineage>
        <taxon>Bacteria</taxon>
        <taxon>Pseudomonadati</taxon>
        <taxon>Pseudomonadota</taxon>
        <taxon>Betaproteobacteria</taxon>
        <taxon>Burkholderiales</taxon>
        <taxon>Alcaligenaceae</taxon>
        <taxon>Paenalcaligenes</taxon>
    </lineage>
</organism>
<evidence type="ECO:0000259" key="9">
    <source>
        <dbReference type="Pfam" id="PF13098"/>
    </source>
</evidence>
<keyword evidence="11" id="KW-1185">Reference proteome</keyword>
<comment type="similarity">
    <text evidence="2 7">Belongs to the thioredoxin family. DsbC subfamily.</text>
</comment>
<dbReference type="Gene3D" id="3.10.450.70">
    <property type="entry name" value="Disulphide bond isomerase, DsbC/G, N-terminal"/>
    <property type="match status" value="1"/>
</dbReference>
<comment type="caution">
    <text evidence="10">The sequence shown here is derived from an EMBL/GenBank/DDBJ whole genome shotgun (WGS) entry which is preliminary data.</text>
</comment>
<dbReference type="InterPro" id="IPR036249">
    <property type="entry name" value="Thioredoxin-like_sf"/>
</dbReference>
<evidence type="ECO:0000256" key="1">
    <source>
        <dbReference type="ARBA" id="ARBA00004418"/>
    </source>
</evidence>
<sequence length="250" mass="27728">MKLRFVAATVACAVGMVGGNVWAQSQSATVSAAVLEQAKKRFETEFNGIVIDEVSPTPFQDILELRLGNDVLYTNPNVDFVLQGSLVDVKTRTDLTAQRIEELNRVDFAQLPLDNAIKMVKGDGSQKIAVFEDPNCIYCKRLHQTLDEIDNITVYSFLFPILTPDSRTKSEHVWCADDRAATWSAWMKDNKKPAEKTCDTPIDAILEFGMKLGVQGTPAIFFEDGSRANGWLPADQLKARLADAAKNLEK</sequence>
<evidence type="ECO:0000256" key="5">
    <source>
        <dbReference type="ARBA" id="ARBA00023157"/>
    </source>
</evidence>
<evidence type="ECO:0000313" key="10">
    <source>
        <dbReference type="EMBL" id="GAA5090383.1"/>
    </source>
</evidence>
<gene>
    <name evidence="10" type="primary">dsbC</name>
    <name evidence="10" type="ORF">GCM10023337_14630</name>
</gene>
<dbReference type="PANTHER" id="PTHR35272:SF3">
    <property type="entry name" value="THIOL:DISULFIDE INTERCHANGE PROTEIN DSBC"/>
    <property type="match status" value="1"/>
</dbReference>
<dbReference type="PANTHER" id="PTHR35272">
    <property type="entry name" value="THIOL:DISULFIDE INTERCHANGE PROTEIN DSBC-RELATED"/>
    <property type="match status" value="1"/>
</dbReference>
<dbReference type="Pfam" id="PF10411">
    <property type="entry name" value="DsbC_N"/>
    <property type="match status" value="1"/>
</dbReference>
<dbReference type="SUPFAM" id="SSF52833">
    <property type="entry name" value="Thioredoxin-like"/>
    <property type="match status" value="1"/>
</dbReference>
<dbReference type="InterPro" id="IPR018950">
    <property type="entry name" value="DiS-bond_isomerase_DsbC/G_N"/>
</dbReference>
<keyword evidence="4 7" id="KW-0574">Periplasm</keyword>
<dbReference type="InterPro" id="IPR009094">
    <property type="entry name" value="DiS-bond_isomerase_DsbC/G_N_sf"/>
</dbReference>
<dbReference type="CDD" id="cd03020">
    <property type="entry name" value="DsbA_DsbC_DsbG"/>
    <property type="match status" value="1"/>
</dbReference>
<dbReference type="Proteomes" id="UP001500227">
    <property type="component" value="Unassembled WGS sequence"/>
</dbReference>
<name>A0ABP9M7X4_9BURK</name>
<protein>
    <recommendedName>
        <fullName evidence="7">Thiol:disulfide interchange protein</fullName>
    </recommendedName>
</protein>
<dbReference type="InterPro" id="IPR012336">
    <property type="entry name" value="Thioredoxin-like_fold"/>
</dbReference>
<dbReference type="SUPFAM" id="SSF54423">
    <property type="entry name" value="DsbC/DsbG N-terminal domain-like"/>
    <property type="match status" value="1"/>
</dbReference>